<comment type="caution">
    <text evidence="2">The sequence shown here is derived from an EMBL/GenBank/DDBJ whole genome shotgun (WGS) entry which is preliminary data.</text>
</comment>
<dbReference type="InterPro" id="IPR032675">
    <property type="entry name" value="LRR_dom_sf"/>
</dbReference>
<dbReference type="PROSITE" id="PS50181">
    <property type="entry name" value="FBOX"/>
    <property type="match status" value="1"/>
</dbReference>
<dbReference type="PANTHER" id="PTHR31639">
    <property type="entry name" value="F-BOX PROTEIN-LIKE"/>
    <property type="match status" value="1"/>
</dbReference>
<protein>
    <recommendedName>
        <fullName evidence="1">F-box domain-containing protein</fullName>
    </recommendedName>
</protein>
<keyword evidence="3" id="KW-1185">Reference proteome</keyword>
<organism evidence="2 3">
    <name type="scientific">Escallonia herrerae</name>
    <dbReference type="NCBI Taxonomy" id="1293975"/>
    <lineage>
        <taxon>Eukaryota</taxon>
        <taxon>Viridiplantae</taxon>
        <taxon>Streptophyta</taxon>
        <taxon>Embryophyta</taxon>
        <taxon>Tracheophyta</taxon>
        <taxon>Spermatophyta</taxon>
        <taxon>Magnoliopsida</taxon>
        <taxon>eudicotyledons</taxon>
        <taxon>Gunneridae</taxon>
        <taxon>Pentapetalae</taxon>
        <taxon>asterids</taxon>
        <taxon>campanulids</taxon>
        <taxon>Escalloniales</taxon>
        <taxon>Escalloniaceae</taxon>
        <taxon>Escallonia</taxon>
    </lineage>
</organism>
<dbReference type="InterPro" id="IPR036047">
    <property type="entry name" value="F-box-like_dom_sf"/>
</dbReference>
<dbReference type="SUPFAM" id="SSF81383">
    <property type="entry name" value="F-box domain"/>
    <property type="match status" value="1"/>
</dbReference>
<evidence type="ECO:0000313" key="3">
    <source>
        <dbReference type="Proteomes" id="UP001188597"/>
    </source>
</evidence>
<dbReference type="EMBL" id="JAVXUP010000293">
    <property type="protein sequence ID" value="KAK3031796.1"/>
    <property type="molecule type" value="Genomic_DNA"/>
</dbReference>
<dbReference type="Pfam" id="PF00646">
    <property type="entry name" value="F-box"/>
    <property type="match status" value="1"/>
</dbReference>
<feature type="non-terminal residue" evidence="2">
    <location>
        <position position="1"/>
    </location>
</feature>
<feature type="domain" description="F-box" evidence="1">
    <location>
        <begin position="15"/>
        <end position="68"/>
    </location>
</feature>
<dbReference type="InterPro" id="IPR001810">
    <property type="entry name" value="F-box_dom"/>
</dbReference>
<dbReference type="Gene3D" id="3.80.10.10">
    <property type="entry name" value="Ribonuclease Inhibitor"/>
    <property type="match status" value="1"/>
</dbReference>
<dbReference type="SUPFAM" id="SSF52047">
    <property type="entry name" value="RNI-like"/>
    <property type="match status" value="1"/>
</dbReference>
<gene>
    <name evidence="2" type="ORF">RJ639_036948</name>
</gene>
<dbReference type="Proteomes" id="UP001188597">
    <property type="component" value="Unassembled WGS sequence"/>
</dbReference>
<accession>A0AA88WPT1</accession>
<reference evidence="2" key="1">
    <citation type="submission" date="2022-12" db="EMBL/GenBank/DDBJ databases">
        <title>Draft genome assemblies for two species of Escallonia (Escalloniales).</title>
        <authorList>
            <person name="Chanderbali A."/>
            <person name="Dervinis C."/>
            <person name="Anghel I."/>
            <person name="Soltis D."/>
            <person name="Soltis P."/>
            <person name="Zapata F."/>
        </authorList>
    </citation>
    <scope>NUCLEOTIDE SEQUENCE</scope>
    <source>
        <strain evidence="2">UCBG64.0493</strain>
        <tissue evidence="2">Leaf</tissue>
    </source>
</reference>
<proteinExistence type="predicted"/>
<evidence type="ECO:0000313" key="2">
    <source>
        <dbReference type="EMBL" id="KAK3031796.1"/>
    </source>
</evidence>
<dbReference type="PANTHER" id="PTHR31639:SF333">
    <property type="entry name" value="F-BOX DOMAIN, FBD DOMAIN, LEUCINE-RICH REPEAT DOMAIN, L DOMAIN-LIKE PROTEIN-RELATED"/>
    <property type="match status" value="1"/>
</dbReference>
<sequence>MTKISKRQALGGGVKDKISNLPRNLTDRILELMPIRDAARTSILSRNWRYDWATQPQLVLDKNFLRDIIFNKRLLHRSLLHKRLNGIMDLTLANSSAHPYKLPSYIYSYQELRHLKLSKCIYKPPRMFVGFHNLSILHLKKISFVVNRFKNFPLLEDITFVTCLGVRNLHISAPKLRSFTAIDTQDVGWSSFMISSNLTLVNIAHCRMGHYGQGERLNLVKLVGCLPAIVNLSLDGLFLKILAIGAIPRRLPTMVTCLKFLSLSNLQFTELDHVSCVLCLLRSSLNLERLEVSTATGSSMESVVSYLEAPDCLDQTLDKLRTVNMKFMGSRAELLLIKLLLAHSPSLEKVSIEQSGVVDAYEGFKVSRELMRFSRASPRAEIIFLEPLQQIF</sequence>
<dbReference type="AlphaFoldDB" id="A0AA88WPT1"/>
<name>A0AA88WPT1_9ASTE</name>
<evidence type="ECO:0000259" key="1">
    <source>
        <dbReference type="PROSITE" id="PS50181"/>
    </source>
</evidence>